<dbReference type="GO" id="GO:0008270">
    <property type="term" value="F:zinc ion binding"/>
    <property type="evidence" value="ECO:0007669"/>
    <property type="project" value="UniProtKB-KW"/>
</dbReference>
<dbReference type="GO" id="GO:0003676">
    <property type="term" value="F:nucleic acid binding"/>
    <property type="evidence" value="ECO:0007669"/>
    <property type="project" value="InterPro"/>
</dbReference>
<keyword evidence="1" id="KW-0863">Zinc-finger</keyword>
<evidence type="ECO:0000313" key="4">
    <source>
        <dbReference type="Proteomes" id="UP000054524"/>
    </source>
</evidence>
<evidence type="ECO:0000256" key="1">
    <source>
        <dbReference type="PROSITE-ProRule" id="PRU00047"/>
    </source>
</evidence>
<accession>A0A086J4J0</accession>
<evidence type="ECO:0000313" key="3">
    <source>
        <dbReference type="EMBL" id="KFG27058.1"/>
    </source>
</evidence>
<dbReference type="Proteomes" id="UP000054524">
    <property type="component" value="Unassembled WGS sequence"/>
</dbReference>
<dbReference type="InterPro" id="IPR001878">
    <property type="entry name" value="Znf_CCHC"/>
</dbReference>
<gene>
    <name evidence="3" type="ORF">NESG_00131</name>
</gene>
<dbReference type="HOGENOM" id="CLU_1034754_0_0_1"/>
<dbReference type="SMART" id="SM00343">
    <property type="entry name" value="ZnF_C2HC"/>
    <property type="match status" value="1"/>
</dbReference>
<dbReference type="RefSeq" id="XP_052905613.1">
    <property type="nucleotide sequence ID" value="XM_053047788.1"/>
</dbReference>
<dbReference type="SUPFAM" id="SSF57756">
    <property type="entry name" value="Retrovirus zinc finger-like domains"/>
    <property type="match status" value="1"/>
</dbReference>
<protein>
    <recommendedName>
        <fullName evidence="2">CCHC-type domain-containing protein</fullName>
    </recommendedName>
</protein>
<dbReference type="AlphaFoldDB" id="A0A086J4J0"/>
<reference evidence="3 4" key="1">
    <citation type="journal article" date="2014" name="Genome Announc.">
        <title>Genome Sequence of the Microsporidian Species Nematocida sp1 Strain ERTm6 (ATCC PRA-372).</title>
        <authorList>
            <person name="Bakowski M.A."/>
            <person name="Priest M."/>
            <person name="Young S."/>
            <person name="Cuomo C.A."/>
            <person name="Troemel E.R."/>
        </authorList>
    </citation>
    <scope>NUCLEOTIDE SEQUENCE [LARGE SCALE GENOMIC DNA]</scope>
    <source>
        <strain evidence="3 4">ERTm6</strain>
    </source>
</reference>
<dbReference type="InterPro" id="IPR036875">
    <property type="entry name" value="Znf_CCHC_sf"/>
</dbReference>
<dbReference type="Pfam" id="PF00098">
    <property type="entry name" value="zf-CCHC"/>
    <property type="match status" value="1"/>
</dbReference>
<keyword evidence="1" id="KW-0479">Metal-binding</keyword>
<feature type="domain" description="CCHC-type" evidence="2">
    <location>
        <begin position="203"/>
        <end position="218"/>
    </location>
</feature>
<organism evidence="3 4">
    <name type="scientific">Nematocida ausubeli (strain ATCC PRA-371 / ERTm2)</name>
    <name type="common">Nematode killer fungus</name>
    <dbReference type="NCBI Taxonomy" id="1913371"/>
    <lineage>
        <taxon>Eukaryota</taxon>
        <taxon>Fungi</taxon>
        <taxon>Fungi incertae sedis</taxon>
        <taxon>Microsporidia</taxon>
        <taxon>Nematocida</taxon>
    </lineage>
</organism>
<dbReference type="GeneID" id="77675104"/>
<keyword evidence="1" id="KW-0862">Zinc</keyword>
<name>A0A086J4J0_NEMA1</name>
<evidence type="ECO:0000259" key="2">
    <source>
        <dbReference type="PROSITE" id="PS50158"/>
    </source>
</evidence>
<dbReference type="PROSITE" id="PS50158">
    <property type="entry name" value="ZF_CCHC"/>
    <property type="match status" value="1"/>
</dbReference>
<dbReference type="EMBL" id="AKIJ01000001">
    <property type="protein sequence ID" value="KFG27058.1"/>
    <property type="molecule type" value="Genomic_DNA"/>
</dbReference>
<keyword evidence="4" id="KW-1185">Reference proteome</keyword>
<comment type="caution">
    <text evidence="3">The sequence shown here is derived from an EMBL/GenBank/DDBJ whole genome shotgun (WGS) entry which is preliminary data.</text>
</comment>
<sequence length="227" mass="26334">MVVQEKLQSVQVISGEVQRKVRDWEIQIIANSAGKHLRSLCDTYFRIEESSLKDELRERILRREAFSENTIYTAYTKEKEEEVSSVNKQEEESLPEKKEDKLVSLSVEELDKIEPFSHKGCEIVEVHEKDPVSNGSNGDIEAKMQIARELRKQIMEKSIYIIDMDALEKLHWQDIISYLLDVVKTTGYMPAVANRKQHRNLVCFNCDKKGHIVKNCPNKATKKQRPS</sequence>
<proteinExistence type="predicted"/>
<dbReference type="Gene3D" id="4.10.60.10">
    <property type="entry name" value="Zinc finger, CCHC-type"/>
    <property type="match status" value="1"/>
</dbReference>